<dbReference type="EMBL" id="MU853405">
    <property type="protein sequence ID" value="KAK4135611.1"/>
    <property type="molecule type" value="Genomic_DNA"/>
</dbReference>
<keyword evidence="3" id="KW-1185">Reference proteome</keyword>
<organism evidence="2 3">
    <name type="scientific">Trichocladium antarcticum</name>
    <dbReference type="NCBI Taxonomy" id="1450529"/>
    <lineage>
        <taxon>Eukaryota</taxon>
        <taxon>Fungi</taxon>
        <taxon>Dikarya</taxon>
        <taxon>Ascomycota</taxon>
        <taxon>Pezizomycotina</taxon>
        <taxon>Sordariomycetes</taxon>
        <taxon>Sordariomycetidae</taxon>
        <taxon>Sordariales</taxon>
        <taxon>Chaetomiaceae</taxon>
        <taxon>Trichocladium</taxon>
    </lineage>
</organism>
<comment type="caution">
    <text evidence="2">The sequence shown here is derived from an EMBL/GenBank/DDBJ whole genome shotgun (WGS) entry which is preliminary data.</text>
</comment>
<name>A0AAN6UMW4_9PEZI</name>
<dbReference type="Proteomes" id="UP001304895">
    <property type="component" value="Unassembled WGS sequence"/>
</dbReference>
<feature type="compositionally biased region" description="Basic residues" evidence="1">
    <location>
        <begin position="67"/>
        <end position="84"/>
    </location>
</feature>
<gene>
    <name evidence="2" type="ORF">BT67DRAFT_255881</name>
</gene>
<feature type="region of interest" description="Disordered" evidence="1">
    <location>
        <begin position="1"/>
        <end position="33"/>
    </location>
</feature>
<dbReference type="AlphaFoldDB" id="A0AAN6UMW4"/>
<feature type="region of interest" description="Disordered" evidence="1">
    <location>
        <begin position="48"/>
        <end position="97"/>
    </location>
</feature>
<evidence type="ECO:0000313" key="2">
    <source>
        <dbReference type="EMBL" id="KAK4135611.1"/>
    </source>
</evidence>
<proteinExistence type="predicted"/>
<feature type="compositionally biased region" description="Basic residues" evidence="1">
    <location>
        <begin position="15"/>
        <end position="28"/>
    </location>
</feature>
<reference evidence="2" key="1">
    <citation type="journal article" date="2023" name="Mol. Phylogenet. Evol.">
        <title>Genome-scale phylogeny and comparative genomics of the fungal order Sordariales.</title>
        <authorList>
            <person name="Hensen N."/>
            <person name="Bonometti L."/>
            <person name="Westerberg I."/>
            <person name="Brannstrom I.O."/>
            <person name="Guillou S."/>
            <person name="Cros-Aarteil S."/>
            <person name="Calhoun S."/>
            <person name="Haridas S."/>
            <person name="Kuo A."/>
            <person name="Mondo S."/>
            <person name="Pangilinan J."/>
            <person name="Riley R."/>
            <person name="LaButti K."/>
            <person name="Andreopoulos B."/>
            <person name="Lipzen A."/>
            <person name="Chen C."/>
            <person name="Yan M."/>
            <person name="Daum C."/>
            <person name="Ng V."/>
            <person name="Clum A."/>
            <person name="Steindorff A."/>
            <person name="Ohm R.A."/>
            <person name="Martin F."/>
            <person name="Silar P."/>
            <person name="Natvig D.O."/>
            <person name="Lalanne C."/>
            <person name="Gautier V."/>
            <person name="Ament-Velasquez S.L."/>
            <person name="Kruys A."/>
            <person name="Hutchinson M.I."/>
            <person name="Powell A.J."/>
            <person name="Barry K."/>
            <person name="Miller A.N."/>
            <person name="Grigoriev I.V."/>
            <person name="Debuchy R."/>
            <person name="Gladieux P."/>
            <person name="Hiltunen Thoren M."/>
            <person name="Johannesson H."/>
        </authorList>
    </citation>
    <scope>NUCLEOTIDE SEQUENCE</scope>
    <source>
        <strain evidence="2">CBS 123565</strain>
    </source>
</reference>
<protein>
    <submittedName>
        <fullName evidence="2">Uncharacterized protein</fullName>
    </submittedName>
</protein>
<evidence type="ECO:0000313" key="3">
    <source>
        <dbReference type="Proteomes" id="UP001304895"/>
    </source>
</evidence>
<feature type="compositionally biased region" description="Polar residues" evidence="1">
    <location>
        <begin position="147"/>
        <end position="164"/>
    </location>
</feature>
<reference evidence="2" key="2">
    <citation type="submission" date="2023-05" db="EMBL/GenBank/DDBJ databases">
        <authorList>
            <consortium name="Lawrence Berkeley National Laboratory"/>
            <person name="Steindorff A."/>
            <person name="Hensen N."/>
            <person name="Bonometti L."/>
            <person name="Westerberg I."/>
            <person name="Brannstrom I.O."/>
            <person name="Guillou S."/>
            <person name="Cros-Aarteil S."/>
            <person name="Calhoun S."/>
            <person name="Haridas S."/>
            <person name="Kuo A."/>
            <person name="Mondo S."/>
            <person name="Pangilinan J."/>
            <person name="Riley R."/>
            <person name="Labutti K."/>
            <person name="Andreopoulos B."/>
            <person name="Lipzen A."/>
            <person name="Chen C."/>
            <person name="Yanf M."/>
            <person name="Daum C."/>
            <person name="Ng V."/>
            <person name="Clum A."/>
            <person name="Ohm R."/>
            <person name="Martin F."/>
            <person name="Silar P."/>
            <person name="Natvig D."/>
            <person name="Lalanne C."/>
            <person name="Gautier V."/>
            <person name="Ament-Velasquez S.L."/>
            <person name="Kruys A."/>
            <person name="Hutchinson M.I."/>
            <person name="Powell A.J."/>
            <person name="Barry K."/>
            <person name="Miller A.N."/>
            <person name="Grigoriev I.V."/>
            <person name="Debuchy R."/>
            <person name="Gladieux P."/>
            <person name="Thoren M.H."/>
            <person name="Johannesson H."/>
        </authorList>
    </citation>
    <scope>NUCLEOTIDE SEQUENCE</scope>
    <source>
        <strain evidence="2">CBS 123565</strain>
    </source>
</reference>
<feature type="region of interest" description="Disordered" evidence="1">
    <location>
        <begin position="142"/>
        <end position="180"/>
    </location>
</feature>
<evidence type="ECO:0000256" key="1">
    <source>
        <dbReference type="SAM" id="MobiDB-lite"/>
    </source>
</evidence>
<sequence>MNRWSRWGKGERVHVLGKRSGRQGRGRGRPTSTVRCISKARQCRKLGKVSRRSAERSHTAQIYPPHTCRRPFTHHSLSRSRRPGPSRGKYWADHSHDRRSPPCFALASLGAPQEAGKGKQEAMYQNRSRAQFQSRLGKAAVFPGRITQPQPLLSTNPISQTKTIPATPRGPKPPTHNTMQ</sequence>
<accession>A0AAN6UMW4</accession>